<organism evidence="2 3">
    <name type="scientific">Aldrovandia affinis</name>
    <dbReference type="NCBI Taxonomy" id="143900"/>
    <lineage>
        <taxon>Eukaryota</taxon>
        <taxon>Metazoa</taxon>
        <taxon>Chordata</taxon>
        <taxon>Craniata</taxon>
        <taxon>Vertebrata</taxon>
        <taxon>Euteleostomi</taxon>
        <taxon>Actinopterygii</taxon>
        <taxon>Neopterygii</taxon>
        <taxon>Teleostei</taxon>
        <taxon>Notacanthiformes</taxon>
        <taxon>Halosauridae</taxon>
        <taxon>Aldrovandia</taxon>
    </lineage>
</organism>
<name>A0AAD7SXJ1_9TELE</name>
<reference evidence="2" key="1">
    <citation type="journal article" date="2023" name="Science">
        <title>Genome structures resolve the early diversification of teleost fishes.</title>
        <authorList>
            <person name="Parey E."/>
            <person name="Louis A."/>
            <person name="Montfort J."/>
            <person name="Bouchez O."/>
            <person name="Roques C."/>
            <person name="Iampietro C."/>
            <person name="Lluch J."/>
            <person name="Castinel A."/>
            <person name="Donnadieu C."/>
            <person name="Desvignes T."/>
            <person name="Floi Bucao C."/>
            <person name="Jouanno E."/>
            <person name="Wen M."/>
            <person name="Mejri S."/>
            <person name="Dirks R."/>
            <person name="Jansen H."/>
            <person name="Henkel C."/>
            <person name="Chen W.J."/>
            <person name="Zahm M."/>
            <person name="Cabau C."/>
            <person name="Klopp C."/>
            <person name="Thompson A.W."/>
            <person name="Robinson-Rechavi M."/>
            <person name="Braasch I."/>
            <person name="Lecointre G."/>
            <person name="Bobe J."/>
            <person name="Postlethwait J.H."/>
            <person name="Berthelot C."/>
            <person name="Roest Crollius H."/>
            <person name="Guiguen Y."/>
        </authorList>
    </citation>
    <scope>NUCLEOTIDE SEQUENCE</scope>
    <source>
        <strain evidence="2">NC1722</strain>
    </source>
</reference>
<evidence type="ECO:0000313" key="3">
    <source>
        <dbReference type="Proteomes" id="UP001221898"/>
    </source>
</evidence>
<keyword evidence="3" id="KW-1185">Reference proteome</keyword>
<dbReference type="GO" id="GO:0003676">
    <property type="term" value="F:nucleic acid binding"/>
    <property type="evidence" value="ECO:0007669"/>
    <property type="project" value="InterPro"/>
</dbReference>
<protein>
    <recommendedName>
        <fullName evidence="1">Integrase catalytic domain-containing protein</fullName>
    </recommendedName>
</protein>
<dbReference type="EMBL" id="JAINUG010000026">
    <property type="protein sequence ID" value="KAJ8410604.1"/>
    <property type="molecule type" value="Genomic_DNA"/>
</dbReference>
<evidence type="ECO:0000259" key="1">
    <source>
        <dbReference type="PROSITE" id="PS50994"/>
    </source>
</evidence>
<accession>A0AAD7SXJ1</accession>
<dbReference type="InterPro" id="IPR050951">
    <property type="entry name" value="Retrovirus_Pol_polyprotein"/>
</dbReference>
<dbReference type="InterPro" id="IPR001584">
    <property type="entry name" value="Integrase_cat-core"/>
</dbReference>
<dbReference type="Pfam" id="PF00665">
    <property type="entry name" value="rve"/>
    <property type="match status" value="1"/>
</dbReference>
<dbReference type="InterPro" id="IPR036397">
    <property type="entry name" value="RNaseH_sf"/>
</dbReference>
<dbReference type="GO" id="GO:0015074">
    <property type="term" value="P:DNA integration"/>
    <property type="evidence" value="ECO:0007669"/>
    <property type="project" value="InterPro"/>
</dbReference>
<dbReference type="InterPro" id="IPR012337">
    <property type="entry name" value="RNaseH-like_sf"/>
</dbReference>
<feature type="domain" description="Integrase catalytic" evidence="1">
    <location>
        <begin position="60"/>
        <end position="142"/>
    </location>
</feature>
<dbReference type="AlphaFoldDB" id="A0AAD7SXJ1"/>
<comment type="caution">
    <text evidence="2">The sequence shown here is derived from an EMBL/GenBank/DDBJ whole genome shotgun (WGS) entry which is preliminary data.</text>
</comment>
<dbReference type="PROSITE" id="PS50994">
    <property type="entry name" value="INTEGRASE"/>
    <property type="match status" value="1"/>
</dbReference>
<dbReference type="Gene3D" id="3.30.420.10">
    <property type="entry name" value="Ribonuclease H-like superfamily/Ribonuclease H"/>
    <property type="match status" value="1"/>
</dbReference>
<dbReference type="PANTHER" id="PTHR37984">
    <property type="entry name" value="PROTEIN CBG26694"/>
    <property type="match status" value="1"/>
</dbReference>
<dbReference type="GO" id="GO:0003824">
    <property type="term" value="F:catalytic activity"/>
    <property type="evidence" value="ECO:0007669"/>
    <property type="project" value="UniProtKB-KW"/>
</dbReference>
<dbReference type="Proteomes" id="UP001221898">
    <property type="component" value="Unassembled WGS sequence"/>
</dbReference>
<evidence type="ECO:0000313" key="2">
    <source>
        <dbReference type="EMBL" id="KAJ8410604.1"/>
    </source>
</evidence>
<dbReference type="SUPFAM" id="SSF53098">
    <property type="entry name" value="Ribonuclease H-like"/>
    <property type="match status" value="1"/>
</dbReference>
<sequence>MAKAFVDTKQALVNATMLAHPLPGAPIALTTDASDYAWVNMGVECQCAKVHRHVKALFELFEVPEKRFDHVNVDLVGPLPPSRGFTYLLTMVDRTTRWLEAIPLALTTTADMARAFIGTWVARFSVPLDLSSDRGPQFTSEL</sequence>
<gene>
    <name evidence="2" type="ORF">AAFF_G00195080</name>
</gene>
<proteinExistence type="predicted"/>
<dbReference type="PANTHER" id="PTHR37984:SF5">
    <property type="entry name" value="PROTEIN NYNRIN-LIKE"/>
    <property type="match status" value="1"/>
</dbReference>